<sequence>MPHFRLHPAADVAPADLHAAFTTAFADYLIGPFRQPLELWPRFLARQGVDIGRSRVAVGDAGILAFALVAPRADVASWRLGVMGAVPAARGTGAAPALLDDFIARAKGEGQRRVELECFAQNERGLRLYRGRGFAGVAPLHGYGSEGVGPSGLASGAVPVGLDEAFAWIDGLARARGDLPLQVTSVSLRAQPMHLHAWRCNGAQVVAAGTAPDQVTVLSLLDTEPGQGGTPALIGALRQQWPEASLHVPQLQRDDLGGDALRRLGFQPLPLHQLLMHRPLA</sequence>
<proteinExistence type="predicted"/>
<feature type="domain" description="N-acetyltransferase" evidence="1">
    <location>
        <begin position="4"/>
        <end position="165"/>
    </location>
</feature>
<name>A0ABR9RYY9_9BURK</name>
<dbReference type="RefSeq" id="WP_193675085.1">
    <property type="nucleotide sequence ID" value="NZ_JADDIV010000001.1"/>
</dbReference>
<comment type="caution">
    <text evidence="2">The sequence shown here is derived from an EMBL/GenBank/DDBJ whole genome shotgun (WGS) entry which is preliminary data.</text>
</comment>
<dbReference type="PROSITE" id="PS51186">
    <property type="entry name" value="GNAT"/>
    <property type="match status" value="1"/>
</dbReference>
<evidence type="ECO:0000313" key="2">
    <source>
        <dbReference type="EMBL" id="MBE7366471.1"/>
    </source>
</evidence>
<dbReference type="InterPro" id="IPR000182">
    <property type="entry name" value="GNAT_dom"/>
</dbReference>
<reference evidence="2 3" key="1">
    <citation type="submission" date="2020-10" db="EMBL/GenBank/DDBJ databases">
        <title>Ramlibacter sp. HM2 16S ribosomal RNA gene Genome sequencing and assembly.</title>
        <authorList>
            <person name="Kang M."/>
        </authorList>
    </citation>
    <scope>NUCLEOTIDE SEQUENCE [LARGE SCALE GENOMIC DNA]</scope>
    <source>
        <strain evidence="2 3">HM2</strain>
    </source>
</reference>
<dbReference type="EMBL" id="JADDIV010000001">
    <property type="protein sequence ID" value="MBE7366471.1"/>
    <property type="molecule type" value="Genomic_DNA"/>
</dbReference>
<keyword evidence="3" id="KW-1185">Reference proteome</keyword>
<accession>A0ABR9RYY9</accession>
<gene>
    <name evidence="2" type="ORF">IM787_02710</name>
</gene>
<dbReference type="Pfam" id="PF00583">
    <property type="entry name" value="Acetyltransf_1"/>
    <property type="match status" value="1"/>
</dbReference>
<organism evidence="2 3">
    <name type="scientific">Ramlibacter pallidus</name>
    <dbReference type="NCBI Taxonomy" id="2780087"/>
    <lineage>
        <taxon>Bacteria</taxon>
        <taxon>Pseudomonadati</taxon>
        <taxon>Pseudomonadota</taxon>
        <taxon>Betaproteobacteria</taxon>
        <taxon>Burkholderiales</taxon>
        <taxon>Comamonadaceae</taxon>
        <taxon>Ramlibacter</taxon>
    </lineage>
</organism>
<evidence type="ECO:0000259" key="1">
    <source>
        <dbReference type="PROSITE" id="PS51186"/>
    </source>
</evidence>
<dbReference type="Proteomes" id="UP000806285">
    <property type="component" value="Unassembled WGS sequence"/>
</dbReference>
<protein>
    <submittedName>
        <fullName evidence="2">GNAT family N-acetyltransferase</fullName>
    </submittedName>
</protein>
<evidence type="ECO:0000313" key="3">
    <source>
        <dbReference type="Proteomes" id="UP000806285"/>
    </source>
</evidence>
<dbReference type="InterPro" id="IPR016181">
    <property type="entry name" value="Acyl_CoA_acyltransferase"/>
</dbReference>
<dbReference type="SUPFAM" id="SSF55729">
    <property type="entry name" value="Acyl-CoA N-acyltransferases (Nat)"/>
    <property type="match status" value="1"/>
</dbReference>
<dbReference type="Gene3D" id="3.40.630.30">
    <property type="match status" value="1"/>
</dbReference>